<gene>
    <name evidence="14" type="primary">murAA_1</name>
    <name evidence="12" type="synonym">murA</name>
    <name evidence="14" type="ORF">MOHU_19820</name>
</gene>
<evidence type="ECO:0000256" key="5">
    <source>
        <dbReference type="ARBA" id="ARBA00022679"/>
    </source>
</evidence>
<dbReference type="InterPro" id="IPR013792">
    <property type="entry name" value="RNA3'P_cycl/enolpyr_Trfase_a/b"/>
</dbReference>
<evidence type="ECO:0000313" key="14">
    <source>
        <dbReference type="EMBL" id="PRR70191.1"/>
    </source>
</evidence>
<accession>A0A2T0AMT4</accession>
<feature type="active site" description="Proton donor" evidence="12">
    <location>
        <position position="117"/>
    </location>
</feature>
<dbReference type="RefSeq" id="WP_106005913.1">
    <property type="nucleotide sequence ID" value="NZ_CP136418.1"/>
</dbReference>
<feature type="binding site" evidence="12">
    <location>
        <begin position="122"/>
        <end position="126"/>
    </location>
    <ligand>
        <name>UDP-N-acetyl-alpha-D-glucosamine</name>
        <dbReference type="ChEBI" id="CHEBI:57705"/>
    </ligand>
</feature>
<keyword evidence="8 12" id="KW-0131">Cell cycle</keyword>
<dbReference type="GO" id="GO:0071555">
    <property type="term" value="P:cell wall organization"/>
    <property type="evidence" value="ECO:0007669"/>
    <property type="project" value="UniProtKB-KW"/>
</dbReference>
<comment type="similarity">
    <text evidence="10 12">Belongs to the EPSP synthase family. MurA subfamily.</text>
</comment>
<evidence type="ECO:0000256" key="6">
    <source>
        <dbReference type="ARBA" id="ARBA00022960"/>
    </source>
</evidence>
<protein>
    <recommendedName>
        <fullName evidence="12">UDP-N-acetylglucosamine 1-carboxyvinyltransferase</fullName>
        <ecNumber evidence="12">2.5.1.7</ecNumber>
    </recommendedName>
    <alternativeName>
        <fullName evidence="12">Enoylpyruvate transferase</fullName>
    </alternativeName>
    <alternativeName>
        <fullName evidence="12">UDP-N-acetylglucosamine enolpyruvyl transferase</fullName>
        <shortName evidence="12">EPT</shortName>
    </alternativeName>
</protein>
<dbReference type="InterPro" id="IPR005750">
    <property type="entry name" value="UDP_GlcNAc_COvinyl_MurA"/>
</dbReference>
<dbReference type="NCBIfam" id="NF006873">
    <property type="entry name" value="PRK09369.1"/>
    <property type="match status" value="1"/>
</dbReference>
<keyword evidence="15" id="KW-1185">Reference proteome</keyword>
<keyword evidence="6 12" id="KW-0133">Cell shape</keyword>
<comment type="caution">
    <text evidence="12">Lacks conserved residue(s) required for the propagation of feature annotation.</text>
</comment>
<feature type="binding site" evidence="12">
    <location>
        <position position="93"/>
    </location>
    <ligand>
        <name>UDP-N-acetyl-alpha-D-glucosamine</name>
        <dbReference type="ChEBI" id="CHEBI:57705"/>
    </ligand>
</feature>
<dbReference type="CDD" id="cd01555">
    <property type="entry name" value="UdpNAET"/>
    <property type="match status" value="1"/>
</dbReference>
<evidence type="ECO:0000256" key="9">
    <source>
        <dbReference type="ARBA" id="ARBA00023316"/>
    </source>
</evidence>
<evidence type="ECO:0000256" key="7">
    <source>
        <dbReference type="ARBA" id="ARBA00022984"/>
    </source>
</evidence>
<comment type="caution">
    <text evidence="14">The sequence shown here is derived from an EMBL/GenBank/DDBJ whole genome shotgun (WGS) entry which is preliminary data.</text>
</comment>
<dbReference type="InterPro" id="IPR001986">
    <property type="entry name" value="Enolpyruvate_Tfrase_dom"/>
</dbReference>
<dbReference type="Proteomes" id="UP000238415">
    <property type="component" value="Unassembled WGS sequence"/>
</dbReference>
<evidence type="ECO:0000256" key="11">
    <source>
        <dbReference type="ARBA" id="ARBA00047527"/>
    </source>
</evidence>
<evidence type="ECO:0000313" key="15">
    <source>
        <dbReference type="Proteomes" id="UP000238415"/>
    </source>
</evidence>
<sequence length="423" mass="45281">MEECLIIEGGRRLEGAVTVKGAKNAALPIMAATLLATEDCTLNGVPNLQDVATMAAVLHSLGLKIERRADTLYVSPAEAIVPEVPAELMRQLRASNLVMGPLLGRYHFFRVPYPGGCAIGSRPMDLHLKGFRALGAEVRESQGYIEARTAGLKGTAVYLDFPSVGATENLMMAAVLAEGVTILHNVAKEPEIVDLQNFLNSLGARIQGAGQDTIRIEGVERLKGSVYTIIPDRIEAGTFLAAAAGTTGDVFVSGCRPEHLMAVLAKLDEMGAKISLEKGGIRLKGPRRLKAVDCKTLPYPGFPTDMQPQLMALMTVAEGTSVMVESIFENRFKHAAELRRLGADIKIEGRVAVINGVPDLSGGPVEATDLRAGAALVIAGLMASGETRVEGLAHIDRGYEQLEVRLRSLGAEIRRRRLQSGEK</sequence>
<comment type="function">
    <text evidence="12">Cell wall formation. Adds enolpyruvyl to UDP-N-acetylglucosamine.</text>
</comment>
<dbReference type="UniPathway" id="UPA00219"/>
<dbReference type="InterPro" id="IPR036968">
    <property type="entry name" value="Enolpyruvate_Tfrase_sf"/>
</dbReference>
<keyword evidence="5 12" id="KW-0808">Transferase</keyword>
<organism evidence="14 15">
    <name type="scientific">Neomoorella humiferrea</name>
    <dbReference type="NCBI Taxonomy" id="676965"/>
    <lineage>
        <taxon>Bacteria</taxon>
        <taxon>Bacillati</taxon>
        <taxon>Bacillota</taxon>
        <taxon>Clostridia</taxon>
        <taxon>Neomoorellales</taxon>
        <taxon>Neomoorellaceae</taxon>
        <taxon>Neomoorella</taxon>
    </lineage>
</organism>
<dbReference type="PANTHER" id="PTHR43783:SF1">
    <property type="entry name" value="UDP-N-ACETYLGLUCOSAMINE 1-CARBOXYVINYLTRANSFERASE"/>
    <property type="match status" value="1"/>
</dbReference>
<keyword evidence="3 12" id="KW-0963">Cytoplasm</keyword>
<evidence type="ECO:0000256" key="10">
    <source>
        <dbReference type="ARBA" id="ARBA00038367"/>
    </source>
</evidence>
<dbReference type="EC" id="2.5.1.7" evidence="12"/>
<evidence type="ECO:0000256" key="8">
    <source>
        <dbReference type="ARBA" id="ARBA00023306"/>
    </source>
</evidence>
<evidence type="ECO:0000256" key="12">
    <source>
        <dbReference type="HAMAP-Rule" id="MF_00111"/>
    </source>
</evidence>
<reference evidence="14 15" key="1">
    <citation type="submission" date="2018-03" db="EMBL/GenBank/DDBJ databases">
        <title>Genome sequence of Moorella humiferrea DSM 23265.</title>
        <authorList>
            <person name="Poehlein A."/>
            <person name="Daniel R."/>
        </authorList>
    </citation>
    <scope>NUCLEOTIDE SEQUENCE [LARGE SCALE GENOMIC DNA]</scope>
    <source>
        <strain evidence="14 15">DSM 23265</strain>
    </source>
</reference>
<dbReference type="AlphaFoldDB" id="A0A2T0AMT4"/>
<evidence type="ECO:0000259" key="13">
    <source>
        <dbReference type="Pfam" id="PF00275"/>
    </source>
</evidence>
<dbReference type="Gene3D" id="3.65.10.10">
    <property type="entry name" value="Enolpyruvate transferase domain"/>
    <property type="match status" value="2"/>
</dbReference>
<keyword evidence="9 12" id="KW-0961">Cell wall biogenesis/degradation</keyword>
<keyword evidence="7 12" id="KW-0573">Peptidoglycan synthesis</keyword>
<evidence type="ECO:0000256" key="2">
    <source>
        <dbReference type="ARBA" id="ARBA00004752"/>
    </source>
</evidence>
<feature type="modified residue" description="2-(S-cysteinyl)pyruvic acid O-phosphothioketal" evidence="12">
    <location>
        <position position="117"/>
    </location>
</feature>
<dbReference type="Pfam" id="PF00275">
    <property type="entry name" value="EPSP_synthase"/>
    <property type="match status" value="1"/>
</dbReference>
<keyword evidence="4 12" id="KW-0132">Cell division</keyword>
<proteinExistence type="inferred from homology"/>
<dbReference type="GO" id="GO:0051301">
    <property type="term" value="P:cell division"/>
    <property type="evidence" value="ECO:0007669"/>
    <property type="project" value="UniProtKB-KW"/>
</dbReference>
<dbReference type="GO" id="GO:0008360">
    <property type="term" value="P:regulation of cell shape"/>
    <property type="evidence" value="ECO:0007669"/>
    <property type="project" value="UniProtKB-KW"/>
</dbReference>
<dbReference type="PANTHER" id="PTHR43783">
    <property type="entry name" value="UDP-N-ACETYLGLUCOSAMINE 1-CARBOXYVINYLTRANSFERASE"/>
    <property type="match status" value="1"/>
</dbReference>
<feature type="binding site" evidence="12">
    <location>
        <begin position="23"/>
        <end position="24"/>
    </location>
    <ligand>
        <name>phosphoenolpyruvate</name>
        <dbReference type="ChEBI" id="CHEBI:58702"/>
    </ligand>
</feature>
<dbReference type="OrthoDB" id="9803760at2"/>
<dbReference type="EMBL" id="PVXM01000049">
    <property type="protein sequence ID" value="PRR70191.1"/>
    <property type="molecule type" value="Genomic_DNA"/>
</dbReference>
<comment type="catalytic activity">
    <reaction evidence="11 12">
        <text>phosphoenolpyruvate + UDP-N-acetyl-alpha-D-glucosamine = UDP-N-acetyl-3-O-(1-carboxyvinyl)-alpha-D-glucosamine + phosphate</text>
        <dbReference type="Rhea" id="RHEA:18681"/>
        <dbReference type="ChEBI" id="CHEBI:43474"/>
        <dbReference type="ChEBI" id="CHEBI:57705"/>
        <dbReference type="ChEBI" id="CHEBI:58702"/>
        <dbReference type="ChEBI" id="CHEBI:68483"/>
        <dbReference type="EC" id="2.5.1.7"/>
    </reaction>
</comment>
<dbReference type="GO" id="GO:0008760">
    <property type="term" value="F:UDP-N-acetylglucosamine 1-carboxyvinyltransferase activity"/>
    <property type="evidence" value="ECO:0007669"/>
    <property type="project" value="UniProtKB-UniRule"/>
</dbReference>
<evidence type="ECO:0000256" key="3">
    <source>
        <dbReference type="ARBA" id="ARBA00022490"/>
    </source>
</evidence>
<feature type="domain" description="Enolpyruvate transferase" evidence="13">
    <location>
        <begin position="8"/>
        <end position="403"/>
    </location>
</feature>
<dbReference type="GO" id="GO:0009252">
    <property type="term" value="P:peptidoglycan biosynthetic process"/>
    <property type="evidence" value="ECO:0007669"/>
    <property type="project" value="UniProtKB-UniRule"/>
</dbReference>
<name>A0A2T0AMT4_9FIRM</name>
<feature type="binding site" evidence="12">
    <location>
        <position position="327"/>
    </location>
    <ligand>
        <name>UDP-N-acetyl-alpha-D-glucosamine</name>
        <dbReference type="ChEBI" id="CHEBI:57705"/>
    </ligand>
</feature>
<dbReference type="FunFam" id="3.65.10.10:FF:000001">
    <property type="entry name" value="UDP-N-acetylglucosamine 1-carboxyvinyltransferase"/>
    <property type="match status" value="1"/>
</dbReference>
<dbReference type="SUPFAM" id="SSF55205">
    <property type="entry name" value="EPT/RTPC-like"/>
    <property type="match status" value="1"/>
</dbReference>
<dbReference type="NCBIfam" id="TIGR01072">
    <property type="entry name" value="murA"/>
    <property type="match status" value="1"/>
</dbReference>
<evidence type="ECO:0000256" key="1">
    <source>
        <dbReference type="ARBA" id="ARBA00004496"/>
    </source>
</evidence>
<dbReference type="GO" id="GO:0019277">
    <property type="term" value="P:UDP-N-acetylgalactosamine biosynthetic process"/>
    <property type="evidence" value="ECO:0007669"/>
    <property type="project" value="InterPro"/>
</dbReference>
<feature type="binding site" evidence="12">
    <location>
        <position position="305"/>
    </location>
    <ligand>
        <name>UDP-N-acetyl-alpha-D-glucosamine</name>
        <dbReference type="ChEBI" id="CHEBI:57705"/>
    </ligand>
</feature>
<dbReference type="HAMAP" id="MF_00111">
    <property type="entry name" value="MurA"/>
    <property type="match status" value="1"/>
</dbReference>
<dbReference type="GO" id="GO:0005737">
    <property type="term" value="C:cytoplasm"/>
    <property type="evidence" value="ECO:0007669"/>
    <property type="project" value="UniProtKB-SubCell"/>
</dbReference>
<comment type="pathway">
    <text evidence="2 12">Cell wall biogenesis; peptidoglycan biosynthesis.</text>
</comment>
<dbReference type="InterPro" id="IPR050068">
    <property type="entry name" value="MurA_subfamily"/>
</dbReference>
<keyword evidence="12" id="KW-0670">Pyruvate</keyword>
<evidence type="ECO:0000256" key="4">
    <source>
        <dbReference type="ARBA" id="ARBA00022618"/>
    </source>
</evidence>
<comment type="subcellular location">
    <subcellularLocation>
        <location evidence="1 12">Cytoplasm</location>
    </subcellularLocation>
</comment>